<dbReference type="SMART" id="SM00364">
    <property type="entry name" value="LRR_BAC"/>
    <property type="match status" value="5"/>
</dbReference>
<feature type="compositionally biased region" description="Low complexity" evidence="3">
    <location>
        <begin position="441"/>
        <end position="461"/>
    </location>
</feature>
<keyword evidence="1" id="KW-0433">Leucine-rich repeat</keyword>
<dbReference type="Gene3D" id="3.80.10.10">
    <property type="entry name" value="Ribonuclease Inhibitor"/>
    <property type="match status" value="2"/>
</dbReference>
<gene>
    <name evidence="5" type="ORF">R5R35_005576</name>
</gene>
<organism evidence="5 6">
    <name type="scientific">Gryllus longicercus</name>
    <dbReference type="NCBI Taxonomy" id="2509291"/>
    <lineage>
        <taxon>Eukaryota</taxon>
        <taxon>Metazoa</taxon>
        <taxon>Ecdysozoa</taxon>
        <taxon>Arthropoda</taxon>
        <taxon>Hexapoda</taxon>
        <taxon>Insecta</taxon>
        <taxon>Pterygota</taxon>
        <taxon>Neoptera</taxon>
        <taxon>Polyneoptera</taxon>
        <taxon>Orthoptera</taxon>
        <taxon>Ensifera</taxon>
        <taxon>Gryllidea</taxon>
        <taxon>Grylloidea</taxon>
        <taxon>Gryllidae</taxon>
        <taxon>Gryllinae</taxon>
        <taxon>Gryllus</taxon>
    </lineage>
</organism>
<dbReference type="SMART" id="SM00369">
    <property type="entry name" value="LRR_TYP"/>
    <property type="match status" value="7"/>
</dbReference>
<dbReference type="GO" id="GO:0005886">
    <property type="term" value="C:plasma membrane"/>
    <property type="evidence" value="ECO:0007669"/>
    <property type="project" value="TreeGrafter"/>
</dbReference>
<evidence type="ECO:0000313" key="5">
    <source>
        <dbReference type="EMBL" id="KAK7868136.1"/>
    </source>
</evidence>
<reference evidence="5 6" key="1">
    <citation type="submission" date="2024-03" db="EMBL/GenBank/DDBJ databases">
        <title>The genome assembly and annotation of the cricket Gryllus longicercus Weissman &amp; Gray.</title>
        <authorList>
            <person name="Szrajer S."/>
            <person name="Gray D."/>
            <person name="Ylla G."/>
        </authorList>
    </citation>
    <scope>NUCLEOTIDE SEQUENCE [LARGE SCALE GENOMIC DNA]</scope>
    <source>
        <strain evidence="5">DAG 2021-001</strain>
        <tissue evidence="5">Whole body minus gut</tissue>
    </source>
</reference>
<feature type="chain" id="PRO_5042820242" evidence="4">
    <location>
        <begin position="26"/>
        <end position="511"/>
    </location>
</feature>
<proteinExistence type="predicted"/>
<keyword evidence="4" id="KW-0732">Signal</keyword>
<evidence type="ECO:0000256" key="4">
    <source>
        <dbReference type="SAM" id="SignalP"/>
    </source>
</evidence>
<comment type="caution">
    <text evidence="5">The sequence shown here is derived from an EMBL/GenBank/DDBJ whole genome shotgun (WGS) entry which is preliminary data.</text>
</comment>
<keyword evidence="2" id="KW-0677">Repeat</keyword>
<dbReference type="InterPro" id="IPR003591">
    <property type="entry name" value="Leu-rich_rpt_typical-subtyp"/>
</dbReference>
<dbReference type="InterPro" id="IPR032675">
    <property type="entry name" value="LRR_dom_sf"/>
</dbReference>
<dbReference type="PANTHER" id="PTHR24366">
    <property type="entry name" value="IG(IMMUNOGLOBULIN) AND LRR(LEUCINE RICH REPEAT) DOMAINS"/>
    <property type="match status" value="1"/>
</dbReference>
<name>A0AAN9VSQ7_9ORTH</name>
<accession>A0AAN9VSQ7</accession>
<keyword evidence="6" id="KW-1185">Reference proteome</keyword>
<feature type="region of interest" description="Disordered" evidence="3">
    <location>
        <begin position="409"/>
        <end position="482"/>
    </location>
</feature>
<dbReference type="AlphaFoldDB" id="A0AAN9VSQ7"/>
<dbReference type="Proteomes" id="UP001378592">
    <property type="component" value="Unassembled WGS sequence"/>
</dbReference>
<evidence type="ECO:0000313" key="6">
    <source>
        <dbReference type="Proteomes" id="UP001378592"/>
    </source>
</evidence>
<dbReference type="InterPro" id="IPR001611">
    <property type="entry name" value="Leu-rich_rpt"/>
</dbReference>
<evidence type="ECO:0000256" key="3">
    <source>
        <dbReference type="SAM" id="MobiDB-lite"/>
    </source>
</evidence>
<dbReference type="Pfam" id="PF13855">
    <property type="entry name" value="LRR_8"/>
    <property type="match status" value="2"/>
</dbReference>
<dbReference type="PROSITE" id="PS51450">
    <property type="entry name" value="LRR"/>
    <property type="match status" value="1"/>
</dbReference>
<evidence type="ECO:0000256" key="1">
    <source>
        <dbReference type="ARBA" id="ARBA00022614"/>
    </source>
</evidence>
<feature type="signal peptide" evidence="4">
    <location>
        <begin position="1"/>
        <end position="25"/>
    </location>
</feature>
<dbReference type="PANTHER" id="PTHR24366:SF158">
    <property type="entry name" value="PLATELET GLYCOPROTEIN IB ALPHA CHAIN-LIKE-RELATED"/>
    <property type="match status" value="1"/>
</dbReference>
<sequence>MRRCPWLLLLLVVVVAALGGGGVAGTPCECVGDTLDCSFRDRNAIALNDTCPHAVKVVLKGNRLQSVPDGLSDDVVEIDVSSNSLSALPNASALSPGLRVLVVSENDIADASDELKALADLEVLRVSKNRLTALLFLPEPCALRRLDASINAIASLDGPLQQCTQLERLNLASNNLAPLPDGTFSQLTRLLHLDLANNPLTRLSPRTFHGPQMLEYLDLSQTHLHRLPGDVFGDVSRLRTLHLSGNKLTTLPDGLFKDLEILEDLYLDENQLLELPERMFAGLHTLKHLRVNDNHLSALPVLDACCDRMDYAFFHNNNVSAPSEAALRALLGDGSQRYVDLNNNPLRAASLRWLLRVHDALTAVAEDDCACGSVHRRKATVRLCVDAPCGARARARDWVAAVRAAEEDGAGAEGGCEGGDGDGDDGCEGAAAGASDEDEQAAAARRGVGGEDAAAGAAGAPEDGGHEEEDVAHAGHGARPASRASARTARAAVCSGILAYFVLTEWNFVIL</sequence>
<dbReference type="EMBL" id="JAZDUA010000100">
    <property type="protein sequence ID" value="KAK7868136.1"/>
    <property type="molecule type" value="Genomic_DNA"/>
</dbReference>
<dbReference type="GO" id="GO:0007616">
    <property type="term" value="P:long-term memory"/>
    <property type="evidence" value="ECO:0007669"/>
    <property type="project" value="TreeGrafter"/>
</dbReference>
<protein>
    <submittedName>
        <fullName evidence="5">Uncharacterized protein</fullName>
    </submittedName>
</protein>
<dbReference type="SUPFAM" id="SSF52058">
    <property type="entry name" value="L domain-like"/>
    <property type="match status" value="1"/>
</dbReference>
<evidence type="ECO:0000256" key="2">
    <source>
        <dbReference type="ARBA" id="ARBA00022737"/>
    </source>
</evidence>